<evidence type="ECO:0000256" key="4">
    <source>
        <dbReference type="ARBA" id="ARBA00022679"/>
    </source>
</evidence>
<dbReference type="InterPro" id="IPR038731">
    <property type="entry name" value="RgtA/B/C-like"/>
</dbReference>
<dbReference type="PANTHER" id="PTHR33908">
    <property type="entry name" value="MANNOSYLTRANSFERASE YKCB-RELATED"/>
    <property type="match status" value="1"/>
</dbReference>
<evidence type="ECO:0000256" key="6">
    <source>
        <dbReference type="ARBA" id="ARBA00022989"/>
    </source>
</evidence>
<dbReference type="HOGENOM" id="CLU_038808_1_0_5"/>
<evidence type="ECO:0000256" key="3">
    <source>
        <dbReference type="ARBA" id="ARBA00022676"/>
    </source>
</evidence>
<evidence type="ECO:0000256" key="7">
    <source>
        <dbReference type="ARBA" id="ARBA00023136"/>
    </source>
</evidence>
<keyword evidence="6 8" id="KW-1133">Transmembrane helix</keyword>
<keyword evidence="7 8" id="KW-0472">Membrane</keyword>
<dbReference type="GO" id="GO:0005886">
    <property type="term" value="C:plasma membrane"/>
    <property type="evidence" value="ECO:0007669"/>
    <property type="project" value="UniProtKB-SubCell"/>
</dbReference>
<organism evidence="10 11">
    <name type="scientific">Afipia clevelandensis ATCC 49720</name>
    <dbReference type="NCBI Taxonomy" id="883079"/>
    <lineage>
        <taxon>Bacteria</taxon>
        <taxon>Pseudomonadati</taxon>
        <taxon>Pseudomonadota</taxon>
        <taxon>Alphaproteobacteria</taxon>
        <taxon>Hyphomicrobiales</taxon>
        <taxon>Nitrobacteraceae</taxon>
        <taxon>Afipia</taxon>
    </lineage>
</organism>
<feature type="transmembrane region" description="Helical" evidence="8">
    <location>
        <begin position="208"/>
        <end position="228"/>
    </location>
</feature>
<feature type="transmembrane region" description="Helical" evidence="8">
    <location>
        <begin position="87"/>
        <end position="105"/>
    </location>
</feature>
<keyword evidence="2" id="KW-1003">Cell membrane</keyword>
<dbReference type="RefSeq" id="WP_002712088.1">
    <property type="nucleotide sequence ID" value="NZ_KB375281.1"/>
</dbReference>
<evidence type="ECO:0000256" key="2">
    <source>
        <dbReference type="ARBA" id="ARBA00022475"/>
    </source>
</evidence>
<dbReference type="InterPro" id="IPR050297">
    <property type="entry name" value="LipidA_mod_glycosyltrf_83"/>
</dbReference>
<keyword evidence="4" id="KW-0808">Transferase</keyword>
<feature type="transmembrane region" description="Helical" evidence="8">
    <location>
        <begin position="302"/>
        <end position="322"/>
    </location>
</feature>
<keyword evidence="11" id="KW-1185">Reference proteome</keyword>
<keyword evidence="5 8" id="KW-0812">Transmembrane</keyword>
<evidence type="ECO:0000313" key="11">
    <source>
        <dbReference type="Proteomes" id="UP000001095"/>
    </source>
</evidence>
<feature type="transmembrane region" description="Helical" evidence="8">
    <location>
        <begin position="356"/>
        <end position="377"/>
    </location>
</feature>
<dbReference type="GO" id="GO:0016763">
    <property type="term" value="F:pentosyltransferase activity"/>
    <property type="evidence" value="ECO:0007669"/>
    <property type="project" value="TreeGrafter"/>
</dbReference>
<evidence type="ECO:0000256" key="1">
    <source>
        <dbReference type="ARBA" id="ARBA00004651"/>
    </source>
</evidence>
<protein>
    <recommendedName>
        <fullName evidence="9">Glycosyltransferase RgtA/B/C/D-like domain-containing protein</fullName>
    </recommendedName>
</protein>
<comment type="caution">
    <text evidence="10">The sequence shown here is derived from an EMBL/GenBank/DDBJ whole genome shotgun (WGS) entry which is preliminary data.</text>
</comment>
<gene>
    <name evidence="10" type="ORF">HMPREF9696_01222</name>
</gene>
<dbReference type="AlphaFoldDB" id="K8PK72"/>
<evidence type="ECO:0000256" key="8">
    <source>
        <dbReference type="SAM" id="Phobius"/>
    </source>
</evidence>
<dbReference type="OrthoDB" id="7671407at2"/>
<feature type="transmembrane region" description="Helical" evidence="8">
    <location>
        <begin position="328"/>
        <end position="344"/>
    </location>
</feature>
<feature type="transmembrane region" description="Helical" evidence="8">
    <location>
        <begin position="263"/>
        <end position="281"/>
    </location>
</feature>
<dbReference type="Pfam" id="PF13231">
    <property type="entry name" value="PMT_2"/>
    <property type="match status" value="1"/>
</dbReference>
<proteinExistence type="predicted"/>
<evidence type="ECO:0000313" key="10">
    <source>
        <dbReference type="EMBL" id="EKS38753.1"/>
    </source>
</evidence>
<dbReference type="GO" id="GO:0009103">
    <property type="term" value="P:lipopolysaccharide biosynthetic process"/>
    <property type="evidence" value="ECO:0007669"/>
    <property type="project" value="UniProtKB-ARBA"/>
</dbReference>
<feature type="transmembrane region" description="Helical" evidence="8">
    <location>
        <begin position="111"/>
        <end position="129"/>
    </location>
</feature>
<feature type="domain" description="Glycosyltransferase RgtA/B/C/D-like" evidence="9">
    <location>
        <begin position="69"/>
        <end position="226"/>
    </location>
</feature>
<feature type="transmembrane region" description="Helical" evidence="8">
    <location>
        <begin position="178"/>
        <end position="196"/>
    </location>
</feature>
<reference evidence="10 11" key="1">
    <citation type="submission" date="2012-04" db="EMBL/GenBank/DDBJ databases">
        <title>The Genome Sequence of Afipia clevelandensis ATCC 49720.</title>
        <authorList>
            <consortium name="The Broad Institute Genome Sequencing Platform"/>
            <person name="Earl A."/>
            <person name="Ward D."/>
            <person name="Feldgarden M."/>
            <person name="Gevers D."/>
            <person name="Huys G."/>
            <person name="Walker B."/>
            <person name="Young S.K."/>
            <person name="Zeng Q."/>
            <person name="Gargeya S."/>
            <person name="Fitzgerald M."/>
            <person name="Haas B."/>
            <person name="Abouelleil A."/>
            <person name="Alvarado L."/>
            <person name="Arachchi H.M."/>
            <person name="Berlin A."/>
            <person name="Chapman S.B."/>
            <person name="Goldberg J."/>
            <person name="Griggs A."/>
            <person name="Gujja S."/>
            <person name="Hansen M."/>
            <person name="Howarth C."/>
            <person name="Imamovic A."/>
            <person name="Larimer J."/>
            <person name="McCowen C."/>
            <person name="Montmayeur A."/>
            <person name="Murphy C."/>
            <person name="Neiman D."/>
            <person name="Pearson M."/>
            <person name="Priest M."/>
            <person name="Roberts A."/>
            <person name="Saif S."/>
            <person name="Shea T."/>
            <person name="Sisk P."/>
            <person name="Sykes S."/>
            <person name="Wortman J."/>
            <person name="Nusbaum C."/>
            <person name="Birren B."/>
        </authorList>
    </citation>
    <scope>NUCLEOTIDE SEQUENCE [LARGE SCALE GENOMIC DNA]</scope>
    <source>
        <strain evidence="10 11">ATCC 49720</strain>
    </source>
</reference>
<dbReference type="PANTHER" id="PTHR33908:SF9">
    <property type="entry name" value="BLL5595 PROTEIN"/>
    <property type="match status" value="1"/>
</dbReference>
<sequence length="510" mass="56406">MTVLSTPQSRRSLPEIIARHPTAIFLLVVASQFVVWTVLPSLFYRALPLDGVEALIYGREWQLGYVKLPPLPWWAAEAVYRILPYDAAYYALSQTFIAITLAIVWCTSKRIVGPLGALASVLIICGLDYFHSASTSFNHDVAQLPFWALAGYALHAALRGGRSRDWALLGAALGGAVWAKYFVIILALPIVLFLLLDRDARQNVTKPGPWIALAAGLIVVLPHLIWLIQHNFAPFDYVDRRAAPSRGVLDHIVHPAQFFIRQLGYLVPPVLIAAPMIYFSWRKPAAASGETGSLRSIDSFDRRIVTMLGFGPMVTMLALSAVTGRGTIALWGYPLWLYFGLWLVMMYRDGLSSVSLSWMTGFWAAVLVASAILIMLFKSGLLGLSYVRRSHEFPGPELAAEISRQYRAVTGRDPAYVIGPQIEAGNISRYTPSRPRVVLDADFSKAPWIDRADLKAKGAILIWNPSDDGKMPDHLARIANGAPQQPPIVIPVAKGRFKFHFAWAIVPPSK</sequence>
<evidence type="ECO:0000259" key="9">
    <source>
        <dbReference type="Pfam" id="PF13231"/>
    </source>
</evidence>
<evidence type="ECO:0000256" key="5">
    <source>
        <dbReference type="ARBA" id="ARBA00022692"/>
    </source>
</evidence>
<dbReference type="EMBL" id="AGWY01000006">
    <property type="protein sequence ID" value="EKS38753.1"/>
    <property type="molecule type" value="Genomic_DNA"/>
</dbReference>
<dbReference type="Proteomes" id="UP000001095">
    <property type="component" value="Unassembled WGS sequence"/>
</dbReference>
<dbReference type="PATRIC" id="fig|883079.3.peg.1238"/>
<comment type="subcellular location">
    <subcellularLocation>
        <location evidence="1">Cell membrane</location>
        <topology evidence="1">Multi-pass membrane protein</topology>
    </subcellularLocation>
</comment>
<name>K8PK72_9BRAD</name>
<feature type="transmembrane region" description="Helical" evidence="8">
    <location>
        <begin position="20"/>
        <end position="39"/>
    </location>
</feature>
<accession>K8PK72</accession>
<keyword evidence="3" id="KW-0328">Glycosyltransferase</keyword>